<keyword evidence="7" id="KW-1185">Reference proteome</keyword>
<comment type="subcellular location">
    <subcellularLocation>
        <location evidence="1">Cytoplasm</location>
        <location evidence="1">Cytoskeleton</location>
    </subcellularLocation>
</comment>
<name>A0ABR4NKB5_9FUNG</name>
<evidence type="ECO:0000256" key="5">
    <source>
        <dbReference type="RuleBase" id="RU004301"/>
    </source>
</evidence>
<accession>A0ABR4NKB5</accession>
<dbReference type="InterPro" id="IPR036743">
    <property type="entry name" value="ARPC5_sf"/>
</dbReference>
<protein>
    <recommendedName>
        <fullName evidence="5">Actin-related protein 2/3 complex subunit 5</fullName>
    </recommendedName>
</protein>
<comment type="similarity">
    <text evidence="2 5">Belongs to the ARPC5 family.</text>
</comment>
<sequence length="150" mass="16102">MAHRKADVDIDDEDQFYDEAEAAAPVAELEAALAAKTADVRALLSRGNVAAALQTALNEPVYGGRDVDSIKERTLQLVMEALAATRPADIAGVVAELRPGQLDVLLKYVYGGMARPDLFNSALLLSWHEKAYEVGGLGAIVRVLTDRRAV</sequence>
<organism evidence="6 7">
    <name type="scientific">Polyrhizophydium stewartii</name>
    <dbReference type="NCBI Taxonomy" id="2732419"/>
    <lineage>
        <taxon>Eukaryota</taxon>
        <taxon>Fungi</taxon>
        <taxon>Fungi incertae sedis</taxon>
        <taxon>Chytridiomycota</taxon>
        <taxon>Chytridiomycota incertae sedis</taxon>
        <taxon>Chytridiomycetes</taxon>
        <taxon>Rhizophydiales</taxon>
        <taxon>Rhizophydiales incertae sedis</taxon>
        <taxon>Polyrhizophydium</taxon>
    </lineage>
</organism>
<dbReference type="EMBL" id="JADGIZ020000001">
    <property type="protein sequence ID" value="KAL2919971.1"/>
    <property type="molecule type" value="Genomic_DNA"/>
</dbReference>
<dbReference type="Pfam" id="PF04699">
    <property type="entry name" value="P16-Arc"/>
    <property type="match status" value="1"/>
</dbReference>
<dbReference type="InterPro" id="IPR006789">
    <property type="entry name" value="ARPC5"/>
</dbReference>
<dbReference type="PIRSF" id="PIRSF039096">
    <property type="entry name" value="p16-ARC"/>
    <property type="match status" value="1"/>
</dbReference>
<comment type="caution">
    <text evidence="6">The sequence shown here is derived from an EMBL/GenBank/DDBJ whole genome shotgun (WGS) entry which is preliminary data.</text>
</comment>
<reference evidence="6 7" key="1">
    <citation type="submission" date="2023-09" db="EMBL/GenBank/DDBJ databases">
        <title>Pangenome analysis of Batrachochytrium dendrobatidis and related Chytrids.</title>
        <authorList>
            <person name="Yacoub M.N."/>
            <person name="Stajich J.E."/>
            <person name="James T.Y."/>
        </authorList>
    </citation>
    <scope>NUCLEOTIDE SEQUENCE [LARGE SCALE GENOMIC DNA]</scope>
    <source>
        <strain evidence="6 7">JEL0888</strain>
    </source>
</reference>
<dbReference type="SUPFAM" id="SSF69103">
    <property type="entry name" value="Arp2/3 complex 16 kDa subunit ARPC5"/>
    <property type="match status" value="1"/>
</dbReference>
<proteinExistence type="inferred from homology"/>
<evidence type="ECO:0000256" key="1">
    <source>
        <dbReference type="ARBA" id="ARBA00004245"/>
    </source>
</evidence>
<gene>
    <name evidence="6" type="primary">ARC15</name>
    <name evidence="6" type="ORF">HK105_200037</name>
</gene>
<evidence type="ECO:0000256" key="3">
    <source>
        <dbReference type="ARBA" id="ARBA00022490"/>
    </source>
</evidence>
<dbReference type="Proteomes" id="UP001527925">
    <property type="component" value="Unassembled WGS sequence"/>
</dbReference>
<evidence type="ECO:0000256" key="2">
    <source>
        <dbReference type="ARBA" id="ARBA00006084"/>
    </source>
</evidence>
<evidence type="ECO:0000256" key="4">
    <source>
        <dbReference type="ARBA" id="ARBA00023212"/>
    </source>
</evidence>
<evidence type="ECO:0000313" key="6">
    <source>
        <dbReference type="EMBL" id="KAL2919971.1"/>
    </source>
</evidence>
<dbReference type="PANTHER" id="PTHR12644">
    <property type="entry name" value="ARP2/3 COMPLEX 16 KD SUBUNIT P16-ARC"/>
    <property type="match status" value="1"/>
</dbReference>
<keyword evidence="4 5" id="KW-0206">Cytoskeleton</keyword>
<evidence type="ECO:0000313" key="7">
    <source>
        <dbReference type="Proteomes" id="UP001527925"/>
    </source>
</evidence>
<dbReference type="Gene3D" id="1.25.40.190">
    <property type="entry name" value="Actin-related protein 2/3 complex subunit 5"/>
    <property type="match status" value="1"/>
</dbReference>
<comment type="function">
    <text evidence="5">Functions as component of the Arp2/3 complex which is involved in regulation of actin polymerization and together with an activating nucleation-promoting factor (NPF) mediates the formation of branched actin networks. Arp2/3 complex plays a critical role in the control of cell morphogenesis via the modulation of cell polarity development.</text>
</comment>
<keyword evidence="3" id="KW-0963">Cytoplasm</keyword>